<dbReference type="PROSITE" id="PS51837">
    <property type="entry name" value="LITAF"/>
    <property type="match status" value="1"/>
</dbReference>
<keyword evidence="5 6" id="KW-0472">Membrane</keyword>
<dbReference type="OrthoDB" id="435182at2759"/>
<keyword evidence="6" id="KW-0812">Transmembrane</keyword>
<dbReference type="InterPro" id="IPR006629">
    <property type="entry name" value="LITAF"/>
</dbReference>
<reference evidence="8" key="1">
    <citation type="submission" date="2021-01" db="EMBL/GenBank/DDBJ databases">
        <authorList>
            <consortium name="Genoscope - CEA"/>
            <person name="William W."/>
        </authorList>
    </citation>
    <scope>NUCLEOTIDE SEQUENCE</scope>
</reference>
<name>A0A8S1NTG3_9CILI</name>
<keyword evidence="6" id="KW-1133">Transmembrane helix</keyword>
<proteinExistence type="inferred from homology"/>
<organism evidence="8 9">
    <name type="scientific">Paramecium sonneborni</name>
    <dbReference type="NCBI Taxonomy" id="65129"/>
    <lineage>
        <taxon>Eukaryota</taxon>
        <taxon>Sar</taxon>
        <taxon>Alveolata</taxon>
        <taxon>Ciliophora</taxon>
        <taxon>Intramacronucleata</taxon>
        <taxon>Oligohymenophorea</taxon>
        <taxon>Peniculida</taxon>
        <taxon>Parameciidae</taxon>
        <taxon>Paramecium</taxon>
    </lineage>
</organism>
<dbReference type="Pfam" id="PF10601">
    <property type="entry name" value="zf-LITAF-like"/>
    <property type="match status" value="1"/>
</dbReference>
<evidence type="ECO:0000256" key="3">
    <source>
        <dbReference type="ARBA" id="ARBA00022723"/>
    </source>
</evidence>
<sequence length="157" mass="17651">MQNNQHIQLQSEITPTPNEGQLSQVVYPSLQNQQIQIGQPIQLPIPPQQIIHQVPYQQQPYTSSEQAVYNPQTILTIQPIYTKYPSIITCIYCQKQVQTVVNYEPGTGTYLVGGILAALGLWLGCCLIPCFIQDCKDAIHFCPSCQANVGKKRFIFD</sequence>
<dbReference type="Proteomes" id="UP000692954">
    <property type="component" value="Unassembled WGS sequence"/>
</dbReference>
<evidence type="ECO:0000313" key="9">
    <source>
        <dbReference type="Proteomes" id="UP000692954"/>
    </source>
</evidence>
<dbReference type="PANTHER" id="PTHR23292:SF6">
    <property type="entry name" value="FI16602P1-RELATED"/>
    <property type="match status" value="1"/>
</dbReference>
<gene>
    <name evidence="8" type="ORF">PSON_ATCC_30995.1.T0640249</name>
</gene>
<evidence type="ECO:0000256" key="2">
    <source>
        <dbReference type="ARBA" id="ARBA00005975"/>
    </source>
</evidence>
<dbReference type="PANTHER" id="PTHR23292">
    <property type="entry name" value="LIPOPOLYSACCHARIDE-INDUCED TUMOR NECROSIS FACTOR-ALPHA FACTOR"/>
    <property type="match status" value="1"/>
</dbReference>
<evidence type="ECO:0000313" key="8">
    <source>
        <dbReference type="EMBL" id="CAD8095552.1"/>
    </source>
</evidence>
<evidence type="ECO:0000256" key="1">
    <source>
        <dbReference type="ARBA" id="ARBA00004170"/>
    </source>
</evidence>
<comment type="subcellular location">
    <subcellularLocation>
        <location evidence="1">Membrane</location>
        <topology evidence="1">Peripheral membrane protein</topology>
    </subcellularLocation>
</comment>
<keyword evidence="9" id="KW-1185">Reference proteome</keyword>
<evidence type="ECO:0000256" key="5">
    <source>
        <dbReference type="ARBA" id="ARBA00023136"/>
    </source>
</evidence>
<keyword evidence="4" id="KW-0862">Zinc</keyword>
<evidence type="ECO:0000256" key="4">
    <source>
        <dbReference type="ARBA" id="ARBA00022833"/>
    </source>
</evidence>
<dbReference type="GO" id="GO:0016020">
    <property type="term" value="C:membrane"/>
    <property type="evidence" value="ECO:0007669"/>
    <property type="project" value="UniProtKB-SubCell"/>
</dbReference>
<feature type="domain" description="LITAF" evidence="7">
    <location>
        <begin position="70"/>
        <end position="154"/>
    </location>
</feature>
<evidence type="ECO:0000259" key="7">
    <source>
        <dbReference type="PROSITE" id="PS51837"/>
    </source>
</evidence>
<evidence type="ECO:0000256" key="6">
    <source>
        <dbReference type="SAM" id="Phobius"/>
    </source>
</evidence>
<accession>A0A8S1NTG3</accession>
<dbReference type="AlphaFoldDB" id="A0A8S1NTG3"/>
<comment type="similarity">
    <text evidence="2">Belongs to the CDIP1/LITAF family.</text>
</comment>
<dbReference type="EMBL" id="CAJJDN010000064">
    <property type="protein sequence ID" value="CAD8095552.1"/>
    <property type="molecule type" value="Genomic_DNA"/>
</dbReference>
<dbReference type="SMART" id="SM00714">
    <property type="entry name" value="LITAF"/>
    <property type="match status" value="1"/>
</dbReference>
<protein>
    <recommendedName>
        <fullName evidence="7">LITAF domain-containing protein</fullName>
    </recommendedName>
</protein>
<dbReference type="InterPro" id="IPR037519">
    <property type="entry name" value="LITAF_fam"/>
</dbReference>
<dbReference type="GO" id="GO:0008270">
    <property type="term" value="F:zinc ion binding"/>
    <property type="evidence" value="ECO:0007669"/>
    <property type="project" value="TreeGrafter"/>
</dbReference>
<comment type="caution">
    <text evidence="8">The sequence shown here is derived from an EMBL/GenBank/DDBJ whole genome shotgun (WGS) entry which is preliminary data.</text>
</comment>
<keyword evidence="3" id="KW-0479">Metal-binding</keyword>
<feature type="transmembrane region" description="Helical" evidence="6">
    <location>
        <begin position="110"/>
        <end position="132"/>
    </location>
</feature>